<evidence type="ECO:0000313" key="4">
    <source>
        <dbReference type="Proteomes" id="UP001231189"/>
    </source>
</evidence>
<evidence type="ECO:0000313" key="3">
    <source>
        <dbReference type="EMBL" id="KAK1633147.1"/>
    </source>
</evidence>
<dbReference type="InterPro" id="IPR055302">
    <property type="entry name" value="F-box_dom-containing"/>
</dbReference>
<evidence type="ECO:0008006" key="5">
    <source>
        <dbReference type="Google" id="ProtNLM"/>
    </source>
</evidence>
<protein>
    <recommendedName>
        <fullName evidence="5">FBD domain-containing protein</fullName>
    </recommendedName>
</protein>
<name>A0AAD8RYG1_LOLMU</name>
<sequence>MMDDFAVVKAPRLERLVLYRCRAPRGFCTRVRIGDAPRLNSFGFLEPGQLLQIQNTVIVPGMKVSTRSIVSSVKVLSLTVRFGVHNSVKMVPAFLKCFPNVERLHIMSEKCDKPSRYLNRKFWEMSGPIENVASCIKVMSLREFRGEPSGVGFLEFFFQRARVLEVATIVLANSKLTPFPKDEVVSKVREILKKRVSKVSSEVDVLESNGPEGGKPWNFQKGADLSCHDPFSVA</sequence>
<dbReference type="InterPro" id="IPR006566">
    <property type="entry name" value="FBD"/>
</dbReference>
<evidence type="ECO:0000259" key="2">
    <source>
        <dbReference type="Pfam" id="PF24758"/>
    </source>
</evidence>
<comment type="caution">
    <text evidence="3">The sequence shown here is derived from an EMBL/GenBank/DDBJ whole genome shotgun (WGS) entry which is preliminary data.</text>
</comment>
<keyword evidence="4" id="KW-1185">Reference proteome</keyword>
<dbReference type="PANTHER" id="PTHR32141">
    <property type="match status" value="1"/>
</dbReference>
<dbReference type="PANTHER" id="PTHR32141:SF50">
    <property type="entry name" value="OS01G0706266 PROTEIN"/>
    <property type="match status" value="1"/>
</dbReference>
<feature type="domain" description="F-box/LRR-repeat protein 15/At3g58940/PEG3-like LRR" evidence="2">
    <location>
        <begin position="2"/>
        <end position="106"/>
    </location>
</feature>
<organism evidence="3 4">
    <name type="scientific">Lolium multiflorum</name>
    <name type="common">Italian ryegrass</name>
    <name type="synonym">Lolium perenne subsp. multiflorum</name>
    <dbReference type="NCBI Taxonomy" id="4521"/>
    <lineage>
        <taxon>Eukaryota</taxon>
        <taxon>Viridiplantae</taxon>
        <taxon>Streptophyta</taxon>
        <taxon>Embryophyta</taxon>
        <taxon>Tracheophyta</taxon>
        <taxon>Spermatophyta</taxon>
        <taxon>Magnoliopsida</taxon>
        <taxon>Liliopsida</taxon>
        <taxon>Poales</taxon>
        <taxon>Poaceae</taxon>
        <taxon>BOP clade</taxon>
        <taxon>Pooideae</taxon>
        <taxon>Poodae</taxon>
        <taxon>Poeae</taxon>
        <taxon>Poeae Chloroplast Group 2 (Poeae type)</taxon>
        <taxon>Loliodinae</taxon>
        <taxon>Loliinae</taxon>
        <taxon>Lolium</taxon>
    </lineage>
</organism>
<reference evidence="3" key="1">
    <citation type="submission" date="2023-07" db="EMBL/GenBank/DDBJ databases">
        <title>A chromosome-level genome assembly of Lolium multiflorum.</title>
        <authorList>
            <person name="Chen Y."/>
            <person name="Copetti D."/>
            <person name="Kolliker R."/>
            <person name="Studer B."/>
        </authorList>
    </citation>
    <scope>NUCLEOTIDE SEQUENCE</scope>
    <source>
        <strain evidence="3">02402/16</strain>
        <tissue evidence="3">Leaf</tissue>
    </source>
</reference>
<dbReference type="Proteomes" id="UP001231189">
    <property type="component" value="Unassembled WGS sequence"/>
</dbReference>
<feature type="domain" description="FBD" evidence="1">
    <location>
        <begin position="126"/>
        <end position="169"/>
    </location>
</feature>
<dbReference type="Pfam" id="PF24758">
    <property type="entry name" value="LRR_At5g56370"/>
    <property type="match status" value="1"/>
</dbReference>
<accession>A0AAD8RYG1</accession>
<dbReference type="EMBL" id="JAUUTY010000005">
    <property type="protein sequence ID" value="KAK1633147.1"/>
    <property type="molecule type" value="Genomic_DNA"/>
</dbReference>
<gene>
    <name evidence="3" type="ORF">QYE76_007462</name>
</gene>
<dbReference type="InterPro" id="IPR055411">
    <property type="entry name" value="LRR_FXL15/At3g58940/PEG3-like"/>
</dbReference>
<proteinExistence type="predicted"/>
<dbReference type="AlphaFoldDB" id="A0AAD8RYG1"/>
<dbReference type="Pfam" id="PF08387">
    <property type="entry name" value="FBD"/>
    <property type="match status" value="1"/>
</dbReference>
<evidence type="ECO:0000259" key="1">
    <source>
        <dbReference type="Pfam" id="PF08387"/>
    </source>
</evidence>